<feature type="transmembrane region" description="Helical" evidence="2">
    <location>
        <begin position="42"/>
        <end position="72"/>
    </location>
</feature>
<keyword evidence="4" id="KW-1185">Reference proteome</keyword>
<keyword evidence="1" id="KW-0479">Metal-binding</keyword>
<keyword evidence="2" id="KW-0812">Transmembrane</keyword>
<dbReference type="GO" id="GO:0046872">
    <property type="term" value="F:metal ion binding"/>
    <property type="evidence" value="ECO:0007669"/>
    <property type="project" value="UniProtKB-KW"/>
</dbReference>
<dbReference type="RefSeq" id="WP_099142900.1">
    <property type="nucleotide sequence ID" value="NZ_CAWNOR010000057.1"/>
</dbReference>
<name>A0A2D0L4W1_9GAMM</name>
<dbReference type="SUPFAM" id="SSF103473">
    <property type="entry name" value="MFS general substrate transporter"/>
    <property type="match status" value="1"/>
</dbReference>
<gene>
    <name evidence="3" type="ORF">Xkoz_03030</name>
</gene>
<dbReference type="SUPFAM" id="SSF56784">
    <property type="entry name" value="HAD-like"/>
    <property type="match status" value="1"/>
</dbReference>
<dbReference type="InterPro" id="IPR023214">
    <property type="entry name" value="HAD_sf"/>
</dbReference>
<reference evidence="3 4" key="1">
    <citation type="journal article" date="2017" name="Nat. Microbiol.">
        <title>Natural product diversity associated with the nematode symbionts Photorhabdus and Xenorhabdus.</title>
        <authorList>
            <person name="Tobias N.J."/>
            <person name="Wolff H."/>
            <person name="Djahanschiri B."/>
            <person name="Grundmann F."/>
            <person name="Kronenwerth M."/>
            <person name="Shi Y.M."/>
            <person name="Simonyi S."/>
            <person name="Grun P."/>
            <person name="Shapiro-Ilan D."/>
            <person name="Pidot S.J."/>
            <person name="Stinear T.P."/>
            <person name="Ebersberger I."/>
            <person name="Bode H.B."/>
        </authorList>
    </citation>
    <scope>NUCLEOTIDE SEQUENCE [LARGE SCALE GENOMIC DNA]</scope>
    <source>
        <strain evidence="3 4">DSM 17907</strain>
    </source>
</reference>
<dbReference type="Proteomes" id="UP000221101">
    <property type="component" value="Unassembled WGS sequence"/>
</dbReference>
<dbReference type="InterPro" id="IPR036412">
    <property type="entry name" value="HAD-like_sf"/>
</dbReference>
<dbReference type="AlphaFoldDB" id="A0A2D0L4W1"/>
<dbReference type="InterPro" id="IPR023198">
    <property type="entry name" value="PGP-like_dom2"/>
</dbReference>
<evidence type="ECO:0000313" key="3">
    <source>
        <dbReference type="EMBL" id="PHM70719.1"/>
    </source>
</evidence>
<evidence type="ECO:0000313" key="4">
    <source>
        <dbReference type="Proteomes" id="UP000221101"/>
    </source>
</evidence>
<evidence type="ECO:0000256" key="2">
    <source>
        <dbReference type="SAM" id="Phobius"/>
    </source>
</evidence>
<dbReference type="InterPro" id="IPR036259">
    <property type="entry name" value="MFS_trans_sf"/>
</dbReference>
<dbReference type="EMBL" id="NJCX01000023">
    <property type="protein sequence ID" value="PHM70719.1"/>
    <property type="molecule type" value="Genomic_DNA"/>
</dbReference>
<dbReference type="Gene3D" id="1.10.150.240">
    <property type="entry name" value="Putative phosphatase, domain 2"/>
    <property type="match status" value="1"/>
</dbReference>
<keyword evidence="2" id="KW-1133">Transmembrane helix</keyword>
<feature type="transmembrane region" description="Helical" evidence="2">
    <location>
        <begin position="78"/>
        <end position="97"/>
    </location>
</feature>
<organism evidence="3 4">
    <name type="scientific">Xenorhabdus kozodoii</name>
    <dbReference type="NCBI Taxonomy" id="351676"/>
    <lineage>
        <taxon>Bacteria</taxon>
        <taxon>Pseudomonadati</taxon>
        <taxon>Pseudomonadota</taxon>
        <taxon>Gammaproteobacteria</taxon>
        <taxon>Enterobacterales</taxon>
        <taxon>Morganellaceae</taxon>
        <taxon>Xenorhabdus</taxon>
    </lineage>
</organism>
<dbReference type="OrthoDB" id="9810941at2"/>
<proteinExistence type="predicted"/>
<comment type="caution">
    <text evidence="3">The sequence shown here is derived from an EMBL/GenBank/DDBJ whole genome shotgun (WGS) entry which is preliminary data.</text>
</comment>
<evidence type="ECO:0000256" key="1">
    <source>
        <dbReference type="ARBA" id="ARBA00022723"/>
    </source>
</evidence>
<protein>
    <submittedName>
        <fullName evidence="3">Haloacid dehalogenase</fullName>
    </submittedName>
</protein>
<dbReference type="Gene3D" id="3.40.50.1000">
    <property type="entry name" value="HAD superfamily/HAD-like"/>
    <property type="match status" value="1"/>
</dbReference>
<sequence>MEVSNIKAILFDMDGTLIQSLSAVEDVLSKWREMHNIPVKKVLEICHAVASIVTFGYFGIMIGPALIGFIAHNFDLEIAFYILSVGALIMLLNTNLIKKH</sequence>
<accession>A0A2D0L4W1</accession>
<keyword evidence="2" id="KW-0472">Membrane</keyword>